<gene>
    <name evidence="1" type="ORF">I7X43_00570</name>
</gene>
<dbReference type="EMBL" id="JAEDAL010000001">
    <property type="protein sequence ID" value="MBH9551324.1"/>
    <property type="molecule type" value="Genomic_DNA"/>
</dbReference>
<keyword evidence="2" id="KW-1185">Reference proteome</keyword>
<dbReference type="Proteomes" id="UP000620139">
    <property type="component" value="Unassembled WGS sequence"/>
</dbReference>
<reference evidence="1" key="1">
    <citation type="submission" date="2020-12" db="EMBL/GenBank/DDBJ databases">
        <title>The genome sequence of Inhella sp. 4Y17.</title>
        <authorList>
            <person name="Liu Y."/>
        </authorList>
    </citation>
    <scope>NUCLEOTIDE SEQUENCE</scope>
    <source>
        <strain evidence="1">4Y10</strain>
    </source>
</reference>
<evidence type="ECO:0000313" key="2">
    <source>
        <dbReference type="Proteomes" id="UP000620139"/>
    </source>
</evidence>
<comment type="caution">
    <text evidence="1">The sequence shown here is derived from an EMBL/GenBank/DDBJ whole genome shotgun (WGS) entry which is preliminary data.</text>
</comment>
<dbReference type="AlphaFoldDB" id="A0A931IUP2"/>
<organism evidence="1 2">
    <name type="scientific">Inhella gelatinilytica</name>
    <dbReference type="NCBI Taxonomy" id="2795030"/>
    <lineage>
        <taxon>Bacteria</taxon>
        <taxon>Pseudomonadati</taxon>
        <taxon>Pseudomonadota</taxon>
        <taxon>Betaproteobacteria</taxon>
        <taxon>Burkholderiales</taxon>
        <taxon>Sphaerotilaceae</taxon>
        <taxon>Inhella</taxon>
    </lineage>
</organism>
<name>A0A931IUP2_9BURK</name>
<sequence>MKPHQQGFGALAAVVVLVLLALVAASVVRLSQSSQLGMAQEAQAAHAQAAVRAGVDWGLYQVFRGTWQGCTGGQSQTLDLRAEGGNWVTVSCSAPSPYQEGQLGNGNARQVRVITLSAVACNAPAGPCPDDGAAAGAHYVERAREVVVAECTQEDGSWGNCPS</sequence>
<protein>
    <submittedName>
        <fullName evidence="1">MSHA biogenesis protein MshP</fullName>
    </submittedName>
</protein>
<accession>A0A931IUP2</accession>
<dbReference type="RefSeq" id="WP_198098943.1">
    <property type="nucleotide sequence ID" value="NZ_JAEDAL010000001.1"/>
</dbReference>
<evidence type="ECO:0000313" key="1">
    <source>
        <dbReference type="EMBL" id="MBH9551324.1"/>
    </source>
</evidence>
<proteinExistence type="predicted"/>